<dbReference type="InterPro" id="IPR058245">
    <property type="entry name" value="NreC/VraR/RcsB-like_REC"/>
</dbReference>
<dbReference type="CDD" id="cd17535">
    <property type="entry name" value="REC_NarL-like"/>
    <property type="match status" value="1"/>
</dbReference>
<dbReference type="EMBL" id="FCNW02000037">
    <property type="protein sequence ID" value="SAL57683.1"/>
    <property type="molecule type" value="Genomic_DNA"/>
</dbReference>
<evidence type="ECO:0000313" key="4">
    <source>
        <dbReference type="EMBL" id="SAL57683.1"/>
    </source>
</evidence>
<keyword evidence="1 2" id="KW-0597">Phosphoprotein</keyword>
<dbReference type="PROSITE" id="PS50110">
    <property type="entry name" value="RESPONSE_REGULATORY"/>
    <property type="match status" value="1"/>
</dbReference>
<evidence type="ECO:0000256" key="2">
    <source>
        <dbReference type="PROSITE-ProRule" id="PRU00169"/>
    </source>
</evidence>
<dbReference type="InterPro" id="IPR050595">
    <property type="entry name" value="Bact_response_regulator"/>
</dbReference>
<keyword evidence="5" id="KW-1185">Reference proteome</keyword>
<dbReference type="InterPro" id="IPR001789">
    <property type="entry name" value="Sig_transdc_resp-reg_receiver"/>
</dbReference>
<dbReference type="SMART" id="SM00448">
    <property type="entry name" value="REC"/>
    <property type="match status" value="1"/>
</dbReference>
<dbReference type="Gene3D" id="3.40.50.2300">
    <property type="match status" value="1"/>
</dbReference>
<dbReference type="Pfam" id="PF00072">
    <property type="entry name" value="Response_reg"/>
    <property type="match status" value="1"/>
</dbReference>
<dbReference type="SUPFAM" id="SSF52172">
    <property type="entry name" value="CheY-like"/>
    <property type="match status" value="1"/>
</dbReference>
<feature type="modified residue" description="4-aspartylphosphate" evidence="2">
    <location>
        <position position="65"/>
    </location>
</feature>
<dbReference type="GO" id="GO:0000160">
    <property type="term" value="P:phosphorelay signal transduction system"/>
    <property type="evidence" value="ECO:0007669"/>
    <property type="project" value="InterPro"/>
</dbReference>
<protein>
    <submittedName>
        <fullName evidence="4">Chemotaxis protein CheY</fullName>
    </submittedName>
</protein>
<name>A0A158IMT4_9BURK</name>
<proteinExistence type="predicted"/>
<reference evidence="4" key="1">
    <citation type="submission" date="2016-01" db="EMBL/GenBank/DDBJ databases">
        <authorList>
            <person name="Peeters C."/>
        </authorList>
    </citation>
    <scope>NUCLEOTIDE SEQUENCE [LARGE SCALE GENOMIC DNA]</scope>
    <source>
        <strain evidence="4">LMG 22934</strain>
    </source>
</reference>
<feature type="domain" description="Response regulatory" evidence="3">
    <location>
        <begin position="14"/>
        <end position="130"/>
    </location>
</feature>
<comment type="caution">
    <text evidence="4">The sequence shown here is derived from an EMBL/GenBank/DDBJ whole genome shotgun (WGS) entry which is preliminary data.</text>
</comment>
<evidence type="ECO:0000313" key="5">
    <source>
        <dbReference type="Proteomes" id="UP000054977"/>
    </source>
</evidence>
<dbReference type="PANTHER" id="PTHR44591:SF24">
    <property type="entry name" value="PROTEIN-GLUTAMATE METHYLESTERASE_PROTEIN-GLUTAMINE GLUTAMINASE 1"/>
    <property type="match status" value="1"/>
</dbReference>
<sequence>MNLMDTTTLPAPLKVFIVEESPLVRRRIASMLGGIHGVAIVGAAEDPLAAIEGIAVCGADVAFVDLRLAGGSGLDLLAAISQRALPVVTIVFTNHSGPQFRSACLAAGASYFFDKTTEYDAARATLERLARSRLALANDH</sequence>
<dbReference type="InterPro" id="IPR011006">
    <property type="entry name" value="CheY-like_superfamily"/>
</dbReference>
<dbReference type="Proteomes" id="UP000054977">
    <property type="component" value="Unassembled WGS sequence"/>
</dbReference>
<dbReference type="PANTHER" id="PTHR44591">
    <property type="entry name" value="STRESS RESPONSE REGULATOR PROTEIN 1"/>
    <property type="match status" value="1"/>
</dbReference>
<dbReference type="STRING" id="326474.AWB65_05079"/>
<organism evidence="4 5">
    <name type="scientific">Caballeronia humi</name>
    <dbReference type="NCBI Taxonomy" id="326474"/>
    <lineage>
        <taxon>Bacteria</taxon>
        <taxon>Pseudomonadati</taxon>
        <taxon>Pseudomonadota</taxon>
        <taxon>Betaproteobacteria</taxon>
        <taxon>Burkholderiales</taxon>
        <taxon>Burkholderiaceae</taxon>
        <taxon>Caballeronia</taxon>
    </lineage>
</organism>
<evidence type="ECO:0000256" key="1">
    <source>
        <dbReference type="ARBA" id="ARBA00022553"/>
    </source>
</evidence>
<gene>
    <name evidence="4" type="ORF">AWB65_05079</name>
</gene>
<accession>A0A158IMT4</accession>
<evidence type="ECO:0000259" key="3">
    <source>
        <dbReference type="PROSITE" id="PS50110"/>
    </source>
</evidence>
<dbReference type="AlphaFoldDB" id="A0A158IMT4"/>